<dbReference type="EMBL" id="CP042806">
    <property type="protein sequence ID" value="QEE26875.1"/>
    <property type="molecule type" value="Genomic_DNA"/>
</dbReference>
<dbReference type="PANTHER" id="PTHR43877">
    <property type="entry name" value="AMINOALKYLPHOSPHONATE N-ACETYLTRANSFERASE-RELATED-RELATED"/>
    <property type="match status" value="1"/>
</dbReference>
<dbReference type="PROSITE" id="PS51186">
    <property type="entry name" value="GNAT"/>
    <property type="match status" value="1"/>
</dbReference>
<keyword evidence="2" id="KW-0012">Acyltransferase</keyword>
<keyword evidence="1 4" id="KW-0808">Transferase</keyword>
<dbReference type="OrthoDB" id="156739at2"/>
<dbReference type="GO" id="GO:0016747">
    <property type="term" value="F:acyltransferase activity, transferring groups other than amino-acyl groups"/>
    <property type="evidence" value="ECO:0007669"/>
    <property type="project" value="InterPro"/>
</dbReference>
<gene>
    <name evidence="4" type="ORF">FTW19_01950</name>
</gene>
<keyword evidence="5" id="KW-1185">Reference proteome</keyword>
<dbReference type="KEGG" id="talb:FTW19_01950"/>
<proteinExistence type="predicted"/>
<dbReference type="Pfam" id="PF13673">
    <property type="entry name" value="Acetyltransf_10"/>
    <property type="match status" value="1"/>
</dbReference>
<dbReference type="Proteomes" id="UP000321820">
    <property type="component" value="Chromosome"/>
</dbReference>
<dbReference type="CDD" id="cd04301">
    <property type="entry name" value="NAT_SF"/>
    <property type="match status" value="1"/>
</dbReference>
<name>A0A5B9E6Z1_9BACT</name>
<dbReference type="SUPFAM" id="SSF55729">
    <property type="entry name" value="Acyl-CoA N-acyltransferases (Nat)"/>
    <property type="match status" value="1"/>
</dbReference>
<dbReference type="InterPro" id="IPR000182">
    <property type="entry name" value="GNAT_dom"/>
</dbReference>
<evidence type="ECO:0000259" key="3">
    <source>
        <dbReference type="PROSITE" id="PS51186"/>
    </source>
</evidence>
<evidence type="ECO:0000313" key="5">
    <source>
        <dbReference type="Proteomes" id="UP000321820"/>
    </source>
</evidence>
<dbReference type="AlphaFoldDB" id="A0A5B9E6Z1"/>
<protein>
    <submittedName>
        <fullName evidence="4">GNAT family N-acetyltransferase</fullName>
    </submittedName>
</protein>
<accession>A0A5B9E6Z1</accession>
<dbReference type="PANTHER" id="PTHR43877:SF1">
    <property type="entry name" value="ACETYLTRANSFERASE"/>
    <property type="match status" value="1"/>
</dbReference>
<evidence type="ECO:0000256" key="2">
    <source>
        <dbReference type="ARBA" id="ARBA00023315"/>
    </source>
</evidence>
<evidence type="ECO:0000313" key="4">
    <source>
        <dbReference type="EMBL" id="QEE26875.1"/>
    </source>
</evidence>
<feature type="domain" description="N-acetyltransferase" evidence="3">
    <location>
        <begin position="14"/>
        <end position="166"/>
    </location>
</feature>
<dbReference type="Gene3D" id="3.40.630.30">
    <property type="match status" value="1"/>
</dbReference>
<organism evidence="4 5">
    <name type="scientific">Terriglobus albidus</name>
    <dbReference type="NCBI Taxonomy" id="1592106"/>
    <lineage>
        <taxon>Bacteria</taxon>
        <taxon>Pseudomonadati</taxon>
        <taxon>Acidobacteriota</taxon>
        <taxon>Terriglobia</taxon>
        <taxon>Terriglobales</taxon>
        <taxon>Acidobacteriaceae</taxon>
        <taxon>Terriglobus</taxon>
    </lineage>
</organism>
<evidence type="ECO:0000256" key="1">
    <source>
        <dbReference type="ARBA" id="ARBA00022679"/>
    </source>
</evidence>
<reference evidence="4 5" key="1">
    <citation type="submission" date="2019-08" db="EMBL/GenBank/DDBJ databases">
        <title>Complete genome sequence of Terriglobus albidus strain ORNL.</title>
        <authorList>
            <person name="Podar M."/>
        </authorList>
    </citation>
    <scope>NUCLEOTIDE SEQUENCE [LARGE SCALE GENOMIC DNA]</scope>
    <source>
        <strain evidence="4 5">ORNL</strain>
    </source>
</reference>
<dbReference type="InterPro" id="IPR050832">
    <property type="entry name" value="Bact_Acetyltransf"/>
</dbReference>
<dbReference type="InterPro" id="IPR016181">
    <property type="entry name" value="Acyl_CoA_acyltransferase"/>
</dbReference>
<sequence length="168" mass="19320">MPDKVLPMAMLEGMELRRERPDDAEFLKQLFYAVRSPEFGAAGWPEEQTRDFLAIQERMQWTHYDRTYKRLERWIVERNGRSIGRLYLATEPDALRVVEISIMPEDRGRGLGSGLLRSVLEQASAAGLDVVLSVDRGNRAEGLYRRMGFEAVRDEGMKTGMRWRGPAS</sequence>